<protein>
    <submittedName>
        <fullName evidence="1">Uncharacterized protein</fullName>
    </submittedName>
</protein>
<dbReference type="AlphaFoldDB" id="A0A0E9SRA4"/>
<reference evidence="1" key="2">
    <citation type="journal article" date="2015" name="Fish Shellfish Immunol.">
        <title>Early steps in the European eel (Anguilla anguilla)-Vibrio vulnificus interaction in the gills: Role of the RtxA13 toxin.</title>
        <authorList>
            <person name="Callol A."/>
            <person name="Pajuelo D."/>
            <person name="Ebbesson L."/>
            <person name="Teles M."/>
            <person name="MacKenzie S."/>
            <person name="Amaro C."/>
        </authorList>
    </citation>
    <scope>NUCLEOTIDE SEQUENCE</scope>
</reference>
<sequence length="48" mass="5622">MEVALADSQGFHTFFFLLQGSTVKTNSKYAFYKNSFKWENNPTLNERN</sequence>
<organism evidence="1">
    <name type="scientific">Anguilla anguilla</name>
    <name type="common">European freshwater eel</name>
    <name type="synonym">Muraena anguilla</name>
    <dbReference type="NCBI Taxonomy" id="7936"/>
    <lineage>
        <taxon>Eukaryota</taxon>
        <taxon>Metazoa</taxon>
        <taxon>Chordata</taxon>
        <taxon>Craniata</taxon>
        <taxon>Vertebrata</taxon>
        <taxon>Euteleostomi</taxon>
        <taxon>Actinopterygii</taxon>
        <taxon>Neopterygii</taxon>
        <taxon>Teleostei</taxon>
        <taxon>Anguilliformes</taxon>
        <taxon>Anguillidae</taxon>
        <taxon>Anguilla</taxon>
    </lineage>
</organism>
<dbReference type="EMBL" id="GBXM01065514">
    <property type="protein sequence ID" value="JAH43063.1"/>
    <property type="molecule type" value="Transcribed_RNA"/>
</dbReference>
<accession>A0A0E9SRA4</accession>
<name>A0A0E9SRA4_ANGAN</name>
<evidence type="ECO:0000313" key="1">
    <source>
        <dbReference type="EMBL" id="JAH43063.1"/>
    </source>
</evidence>
<proteinExistence type="predicted"/>
<reference evidence="1" key="1">
    <citation type="submission" date="2014-11" db="EMBL/GenBank/DDBJ databases">
        <authorList>
            <person name="Amaro Gonzalez C."/>
        </authorList>
    </citation>
    <scope>NUCLEOTIDE SEQUENCE</scope>
</reference>